<dbReference type="PaxDb" id="30732-ENSOMEP00000026002"/>
<feature type="signal peptide" evidence="6">
    <location>
        <begin position="1"/>
        <end position="33"/>
    </location>
</feature>
<comment type="subcellular location">
    <subcellularLocation>
        <location evidence="1">Membrane</location>
    </subcellularLocation>
</comment>
<dbReference type="GeneTree" id="ENSGT00610000086518"/>
<dbReference type="STRING" id="30732.ENSOMEP00000026002"/>
<feature type="transmembrane region" description="Helical" evidence="5">
    <location>
        <begin position="211"/>
        <end position="233"/>
    </location>
</feature>
<dbReference type="Proteomes" id="UP000261560">
    <property type="component" value="Unplaced"/>
</dbReference>
<dbReference type="AlphaFoldDB" id="A0A3B3D759"/>
<protein>
    <recommendedName>
        <fullName evidence="7">Ig-like domain-containing protein</fullName>
    </recommendedName>
</protein>
<evidence type="ECO:0000259" key="7">
    <source>
        <dbReference type="PROSITE" id="PS50835"/>
    </source>
</evidence>
<keyword evidence="5" id="KW-1133">Transmembrane helix</keyword>
<name>A0A3B3D759_ORYME</name>
<feature type="domain" description="Ig-like" evidence="7">
    <location>
        <begin position="128"/>
        <end position="204"/>
    </location>
</feature>
<dbReference type="InterPro" id="IPR036179">
    <property type="entry name" value="Ig-like_dom_sf"/>
</dbReference>
<dbReference type="PROSITE" id="PS50835">
    <property type="entry name" value="IG_LIKE"/>
    <property type="match status" value="1"/>
</dbReference>
<dbReference type="GO" id="GO:0016020">
    <property type="term" value="C:membrane"/>
    <property type="evidence" value="ECO:0007669"/>
    <property type="project" value="UniProtKB-SubCell"/>
</dbReference>
<keyword evidence="3 5" id="KW-0472">Membrane</keyword>
<keyword evidence="5" id="KW-0812">Transmembrane</keyword>
<dbReference type="Gene3D" id="2.60.40.10">
    <property type="entry name" value="Immunoglobulins"/>
    <property type="match status" value="2"/>
</dbReference>
<reference evidence="8" key="1">
    <citation type="submission" date="2025-08" db="UniProtKB">
        <authorList>
            <consortium name="Ensembl"/>
        </authorList>
    </citation>
    <scope>IDENTIFICATION</scope>
</reference>
<evidence type="ECO:0000313" key="9">
    <source>
        <dbReference type="Proteomes" id="UP000261560"/>
    </source>
</evidence>
<accession>A0A3B3D759</accession>
<evidence type="ECO:0000256" key="6">
    <source>
        <dbReference type="SAM" id="SignalP"/>
    </source>
</evidence>
<sequence length="241" mass="26898">MLRAPICRLNQRMASTSLLVLFLLAVFTTDVHSEDLEVLKGSTAVLTPDHKGRSIISISWKHGGDLAAEWFGGSPTFYRSFKDRCSLNTETGELTINDVRLEHSGVYTPEINNRILTDIRLQVLSPVPKPSILFNCNSEQTLCTLTCVFNKTHDLGDVQVFWILDDGSVKEGSVLSITKETKEKTFICRLKNPVSSESSNDLINPLWSNRALIISLAVLIPCIILISIGVLVYRYRSKENS</sequence>
<keyword evidence="9" id="KW-1185">Reference proteome</keyword>
<evidence type="ECO:0000256" key="2">
    <source>
        <dbReference type="ARBA" id="ARBA00022729"/>
    </source>
</evidence>
<reference evidence="8" key="2">
    <citation type="submission" date="2025-09" db="UniProtKB">
        <authorList>
            <consortium name="Ensembl"/>
        </authorList>
    </citation>
    <scope>IDENTIFICATION</scope>
</reference>
<proteinExistence type="predicted"/>
<feature type="chain" id="PRO_5017179298" description="Ig-like domain-containing protein" evidence="6">
    <location>
        <begin position="34"/>
        <end position="241"/>
    </location>
</feature>
<dbReference type="OMA" id="KSVVECE"/>
<dbReference type="PANTHER" id="PTHR12080:SF125">
    <property type="entry name" value="CD48 ANTIGEN-LIKE"/>
    <property type="match status" value="1"/>
</dbReference>
<dbReference type="PANTHER" id="PTHR12080">
    <property type="entry name" value="SIGNALING LYMPHOCYTIC ACTIVATION MOLECULE"/>
    <property type="match status" value="1"/>
</dbReference>
<keyword evidence="4" id="KW-0325">Glycoprotein</keyword>
<keyword evidence="2 6" id="KW-0732">Signal</keyword>
<dbReference type="InterPro" id="IPR007110">
    <property type="entry name" value="Ig-like_dom"/>
</dbReference>
<evidence type="ECO:0000313" key="8">
    <source>
        <dbReference type="Ensembl" id="ENSOMEP00000026002.1"/>
    </source>
</evidence>
<organism evidence="8 9">
    <name type="scientific">Oryzias melastigma</name>
    <name type="common">Marine medaka</name>
    <dbReference type="NCBI Taxonomy" id="30732"/>
    <lineage>
        <taxon>Eukaryota</taxon>
        <taxon>Metazoa</taxon>
        <taxon>Chordata</taxon>
        <taxon>Craniata</taxon>
        <taxon>Vertebrata</taxon>
        <taxon>Euteleostomi</taxon>
        <taxon>Actinopterygii</taxon>
        <taxon>Neopterygii</taxon>
        <taxon>Teleostei</taxon>
        <taxon>Neoteleostei</taxon>
        <taxon>Acanthomorphata</taxon>
        <taxon>Ovalentaria</taxon>
        <taxon>Atherinomorphae</taxon>
        <taxon>Beloniformes</taxon>
        <taxon>Adrianichthyidae</taxon>
        <taxon>Oryziinae</taxon>
        <taxon>Oryzias</taxon>
    </lineage>
</organism>
<evidence type="ECO:0000256" key="3">
    <source>
        <dbReference type="ARBA" id="ARBA00023136"/>
    </source>
</evidence>
<dbReference type="Ensembl" id="ENSOMET00000005673.1">
    <property type="protein sequence ID" value="ENSOMEP00000026002.1"/>
    <property type="gene ID" value="ENSOMEG00000007579.1"/>
</dbReference>
<evidence type="ECO:0000256" key="4">
    <source>
        <dbReference type="ARBA" id="ARBA00023180"/>
    </source>
</evidence>
<evidence type="ECO:0000256" key="5">
    <source>
        <dbReference type="SAM" id="Phobius"/>
    </source>
</evidence>
<dbReference type="InterPro" id="IPR015631">
    <property type="entry name" value="CD2/SLAM_rcpt"/>
</dbReference>
<evidence type="ECO:0000256" key="1">
    <source>
        <dbReference type="ARBA" id="ARBA00004370"/>
    </source>
</evidence>
<dbReference type="InterPro" id="IPR013783">
    <property type="entry name" value="Ig-like_fold"/>
</dbReference>
<dbReference type="SUPFAM" id="SSF48726">
    <property type="entry name" value="Immunoglobulin"/>
    <property type="match status" value="2"/>
</dbReference>